<dbReference type="AlphaFoldDB" id="A0A9P5AWP1"/>
<evidence type="ECO:0000313" key="2">
    <source>
        <dbReference type="EMBL" id="KAF4473604.1"/>
    </source>
</evidence>
<organism evidence="2 3">
    <name type="scientific">Fusarium agapanthi</name>
    <dbReference type="NCBI Taxonomy" id="1803897"/>
    <lineage>
        <taxon>Eukaryota</taxon>
        <taxon>Fungi</taxon>
        <taxon>Dikarya</taxon>
        <taxon>Ascomycota</taxon>
        <taxon>Pezizomycotina</taxon>
        <taxon>Sordariomycetes</taxon>
        <taxon>Hypocreomycetidae</taxon>
        <taxon>Hypocreales</taxon>
        <taxon>Nectriaceae</taxon>
        <taxon>Fusarium</taxon>
        <taxon>Fusarium fujikuroi species complex</taxon>
    </lineage>
</organism>
<dbReference type="GO" id="GO:0016301">
    <property type="term" value="F:kinase activity"/>
    <property type="evidence" value="ECO:0007669"/>
    <property type="project" value="UniProtKB-KW"/>
</dbReference>
<dbReference type="SUPFAM" id="SSF56112">
    <property type="entry name" value="Protein kinase-like (PK-like)"/>
    <property type="match status" value="1"/>
</dbReference>
<dbReference type="Proteomes" id="UP000737391">
    <property type="component" value="Unassembled WGS sequence"/>
</dbReference>
<keyword evidence="2" id="KW-0808">Transferase</keyword>
<accession>A0A9P5AWP1</accession>
<evidence type="ECO:0000256" key="1">
    <source>
        <dbReference type="SAM" id="MobiDB-lite"/>
    </source>
</evidence>
<feature type="region of interest" description="Disordered" evidence="1">
    <location>
        <begin position="1"/>
        <end position="23"/>
    </location>
</feature>
<sequence length="379" mass="41949">MGQNSRSDCPAPGPLQDNPTKSGKADCQRFLNYTVALLVVPSVTRPGGAKVRSLQDLLRSIQPLNIRLCAASSLRNPQTAGEGASYTVFRYTDVTTNEAVAVKQIKLAQDAINHQAHQDRVDCILKDIEVMCHPPLAQHENILTHFWAMAGGYDKEAPYHSLWNEWGSIKDSLPAIPNLPEGGWSYENFLPVVACHIPFRVKEQMLLDAKRTALTECDVSNRAAFQVALAFFNGFGTGRDISIAMQYMRMSSTSACLPVEIHRLILQDRYQNIDTLQTIVRGYDPRSSIFTRLGVWVSPITHLSGSSCQFLSPYGLKKLKSYSPQINATVGLQSTVSLNSSQTAWCQRHDICNILNLACQLGDLEGLITIATRKKKLVS</sequence>
<keyword evidence="2" id="KW-0418">Kinase</keyword>
<protein>
    <submittedName>
        <fullName evidence="2">Serine threonine kinase</fullName>
    </submittedName>
</protein>
<proteinExistence type="predicted"/>
<reference evidence="2" key="1">
    <citation type="submission" date="2020-01" db="EMBL/GenBank/DDBJ databases">
        <title>Identification and distribution of gene clusters putatively required for synthesis of sphingolipid metabolism inhibitors in phylogenetically diverse species of the filamentous fungus Fusarium.</title>
        <authorList>
            <person name="Kim H.-S."/>
            <person name="Busman M."/>
            <person name="Brown D.W."/>
            <person name="Divon H."/>
            <person name="Uhlig S."/>
            <person name="Proctor R.H."/>
        </authorList>
    </citation>
    <scope>NUCLEOTIDE SEQUENCE</scope>
    <source>
        <strain evidence="2">NRRL 31653</strain>
    </source>
</reference>
<keyword evidence="3" id="KW-1185">Reference proteome</keyword>
<dbReference type="InterPro" id="IPR011009">
    <property type="entry name" value="Kinase-like_dom_sf"/>
</dbReference>
<evidence type="ECO:0000313" key="3">
    <source>
        <dbReference type="Proteomes" id="UP000737391"/>
    </source>
</evidence>
<name>A0A9P5AWP1_9HYPO</name>
<dbReference type="OrthoDB" id="4062651at2759"/>
<gene>
    <name evidence="2" type="ORF">FAGAP_12944</name>
</gene>
<dbReference type="EMBL" id="LUFC02001515">
    <property type="protein sequence ID" value="KAF4473604.1"/>
    <property type="molecule type" value="Genomic_DNA"/>
</dbReference>
<dbReference type="Gene3D" id="3.30.200.20">
    <property type="entry name" value="Phosphorylase Kinase, domain 1"/>
    <property type="match status" value="1"/>
</dbReference>
<comment type="caution">
    <text evidence="2">The sequence shown here is derived from an EMBL/GenBank/DDBJ whole genome shotgun (WGS) entry which is preliminary data.</text>
</comment>